<evidence type="ECO:0000256" key="1">
    <source>
        <dbReference type="ARBA" id="ARBA00022786"/>
    </source>
</evidence>
<name>A0A9W9LXK6_9EURO</name>
<feature type="region of interest" description="Disordered" evidence="2">
    <location>
        <begin position="19"/>
        <end position="58"/>
    </location>
</feature>
<reference evidence="3" key="1">
    <citation type="submission" date="2022-11" db="EMBL/GenBank/DDBJ databases">
        <authorList>
            <person name="Petersen C."/>
        </authorList>
    </citation>
    <scope>NUCLEOTIDE SEQUENCE</scope>
    <source>
        <strain evidence="3">IBT 21917</strain>
    </source>
</reference>
<evidence type="ECO:0000313" key="4">
    <source>
        <dbReference type="Proteomes" id="UP001146351"/>
    </source>
</evidence>
<evidence type="ECO:0000313" key="3">
    <source>
        <dbReference type="EMBL" id="KAJ5180382.1"/>
    </source>
</evidence>
<dbReference type="InterPro" id="IPR018860">
    <property type="entry name" value="APC_suCDC26"/>
</dbReference>
<evidence type="ECO:0000256" key="2">
    <source>
        <dbReference type="SAM" id="MobiDB-lite"/>
    </source>
</evidence>
<organism evidence="3 4">
    <name type="scientific">Penicillium capsulatum</name>
    <dbReference type="NCBI Taxonomy" id="69766"/>
    <lineage>
        <taxon>Eukaryota</taxon>
        <taxon>Fungi</taxon>
        <taxon>Dikarya</taxon>
        <taxon>Ascomycota</taxon>
        <taxon>Pezizomycotina</taxon>
        <taxon>Eurotiomycetes</taxon>
        <taxon>Eurotiomycetidae</taxon>
        <taxon>Eurotiales</taxon>
        <taxon>Aspergillaceae</taxon>
        <taxon>Penicillium</taxon>
    </lineage>
</organism>
<comment type="caution">
    <text evidence="3">The sequence shown here is derived from an EMBL/GenBank/DDBJ whole genome shotgun (WGS) entry which is preliminary data.</text>
</comment>
<dbReference type="GO" id="GO:0005680">
    <property type="term" value="C:anaphase-promoting complex"/>
    <property type="evidence" value="ECO:0007669"/>
    <property type="project" value="InterPro"/>
</dbReference>
<reference evidence="3" key="2">
    <citation type="journal article" date="2023" name="IMA Fungus">
        <title>Comparative genomic study of the Penicillium genus elucidates a diverse pangenome and 15 lateral gene transfer events.</title>
        <authorList>
            <person name="Petersen C."/>
            <person name="Sorensen T."/>
            <person name="Nielsen M.R."/>
            <person name="Sondergaard T.E."/>
            <person name="Sorensen J.L."/>
            <person name="Fitzpatrick D.A."/>
            <person name="Frisvad J.C."/>
            <person name="Nielsen K.L."/>
        </authorList>
    </citation>
    <scope>NUCLEOTIDE SEQUENCE</scope>
    <source>
        <strain evidence="3">IBT 21917</strain>
    </source>
</reference>
<dbReference type="EMBL" id="JAPQKO010000002">
    <property type="protein sequence ID" value="KAJ5180382.1"/>
    <property type="molecule type" value="Genomic_DNA"/>
</dbReference>
<dbReference type="Pfam" id="PF10471">
    <property type="entry name" value="ANAPC_CDC26"/>
    <property type="match status" value="1"/>
</dbReference>
<proteinExistence type="predicted"/>
<dbReference type="GO" id="GO:0031145">
    <property type="term" value="P:anaphase-promoting complex-dependent catabolic process"/>
    <property type="evidence" value="ECO:0007669"/>
    <property type="project" value="InterPro"/>
</dbReference>
<sequence length="75" mass="8572">MLRRKPTAITVTSEDLIAFEETRARKQEENRHPEQDNGANANANYDPSDELKPLPGDKARIVRSREERIGVTRRG</sequence>
<accession>A0A9W9LXK6</accession>
<gene>
    <name evidence="3" type="ORF">N7492_003592</name>
</gene>
<protein>
    <submittedName>
        <fullName evidence="3">Anaphase-promoting complex subunit CDC26</fullName>
    </submittedName>
</protein>
<dbReference type="Proteomes" id="UP001146351">
    <property type="component" value="Unassembled WGS sequence"/>
</dbReference>
<feature type="compositionally biased region" description="Basic and acidic residues" evidence="2">
    <location>
        <begin position="20"/>
        <end position="35"/>
    </location>
</feature>
<keyword evidence="1" id="KW-0833">Ubl conjugation pathway</keyword>
<feature type="compositionally biased region" description="Basic and acidic residues" evidence="2">
    <location>
        <begin position="49"/>
        <end position="58"/>
    </location>
</feature>
<dbReference type="OrthoDB" id="5302254at2759"/>
<keyword evidence="4" id="KW-1185">Reference proteome</keyword>
<dbReference type="AlphaFoldDB" id="A0A9W9LXK6"/>